<keyword evidence="2" id="KW-1185">Reference proteome</keyword>
<reference evidence="2" key="1">
    <citation type="journal article" date="2012" name="Science">
        <title>The Paleozoic origin of enzymatic lignin decomposition reconstructed from 31 fungal genomes.</title>
        <authorList>
            <person name="Floudas D."/>
            <person name="Binder M."/>
            <person name="Riley R."/>
            <person name="Barry K."/>
            <person name="Blanchette R.A."/>
            <person name="Henrissat B."/>
            <person name="Martinez A.T."/>
            <person name="Otillar R."/>
            <person name="Spatafora J.W."/>
            <person name="Yadav J.S."/>
            <person name="Aerts A."/>
            <person name="Benoit I."/>
            <person name="Boyd A."/>
            <person name="Carlson A."/>
            <person name="Copeland A."/>
            <person name="Coutinho P.M."/>
            <person name="de Vries R.P."/>
            <person name="Ferreira P."/>
            <person name="Findley K."/>
            <person name="Foster B."/>
            <person name="Gaskell J."/>
            <person name="Glotzer D."/>
            <person name="Gorecki P."/>
            <person name="Heitman J."/>
            <person name="Hesse C."/>
            <person name="Hori C."/>
            <person name="Igarashi K."/>
            <person name="Jurgens J.A."/>
            <person name="Kallen N."/>
            <person name="Kersten P."/>
            <person name="Kohler A."/>
            <person name="Kuees U."/>
            <person name="Kumar T.K.A."/>
            <person name="Kuo A."/>
            <person name="LaButti K."/>
            <person name="Larrondo L.F."/>
            <person name="Lindquist E."/>
            <person name="Ling A."/>
            <person name="Lombard V."/>
            <person name="Lucas S."/>
            <person name="Lundell T."/>
            <person name="Martin R."/>
            <person name="McLaughlin D.J."/>
            <person name="Morgenstern I."/>
            <person name="Morin E."/>
            <person name="Murat C."/>
            <person name="Nagy L.G."/>
            <person name="Nolan M."/>
            <person name="Ohm R.A."/>
            <person name="Patyshakuliyeva A."/>
            <person name="Rokas A."/>
            <person name="Ruiz-Duenas F.J."/>
            <person name="Sabat G."/>
            <person name="Salamov A."/>
            <person name="Samejima M."/>
            <person name="Schmutz J."/>
            <person name="Slot J.C."/>
            <person name="St John F."/>
            <person name="Stenlid J."/>
            <person name="Sun H."/>
            <person name="Sun S."/>
            <person name="Syed K."/>
            <person name="Tsang A."/>
            <person name="Wiebenga A."/>
            <person name="Young D."/>
            <person name="Pisabarro A."/>
            <person name="Eastwood D.C."/>
            <person name="Martin F."/>
            <person name="Cullen D."/>
            <person name="Grigoriev I.V."/>
            <person name="Hibbett D.S."/>
        </authorList>
    </citation>
    <scope>NUCLEOTIDE SEQUENCE [LARGE SCALE GENOMIC DNA]</scope>
    <source>
        <strain evidence="2">RWD-64-598 SS2</strain>
    </source>
</reference>
<dbReference type="GeneID" id="19206072"/>
<protein>
    <submittedName>
        <fullName evidence="1">Uncharacterized protein</fullName>
    </submittedName>
</protein>
<evidence type="ECO:0000313" key="2">
    <source>
        <dbReference type="Proteomes" id="UP000053558"/>
    </source>
</evidence>
<dbReference type="EMBL" id="JH711586">
    <property type="protein sequence ID" value="EIW76223.1"/>
    <property type="molecule type" value="Genomic_DNA"/>
</dbReference>
<comment type="caution">
    <text evidence="1">The sequence shown here is derived from an EMBL/GenBank/DDBJ whole genome shotgun (WGS) entry which is preliminary data.</text>
</comment>
<dbReference type="RefSeq" id="XP_007773480.1">
    <property type="nucleotide sequence ID" value="XM_007775290.1"/>
</dbReference>
<sequence>MGPNPCATGRGATVASLPAKGVWRVHHSRTQSHTLAAGASASAALDLPEPAPDMLARRSPAPWRCHPVCQRSRQQAVRACRLVSWPEPPRDPEILLPEPMQVYAPEKKETDRYRPVLVPCARWLYCPQSDRLRQSDIREIQSRRALLLRYSYTVTVRRRHSSLELTIVSSCPEATASCMQYSAPQ</sequence>
<gene>
    <name evidence="1" type="ORF">CONPUDRAFT_168802</name>
</gene>
<dbReference type="Proteomes" id="UP000053558">
    <property type="component" value="Unassembled WGS sequence"/>
</dbReference>
<organism evidence="1 2">
    <name type="scientific">Coniophora puteana (strain RWD-64-598)</name>
    <name type="common">Brown rot fungus</name>
    <dbReference type="NCBI Taxonomy" id="741705"/>
    <lineage>
        <taxon>Eukaryota</taxon>
        <taxon>Fungi</taxon>
        <taxon>Dikarya</taxon>
        <taxon>Basidiomycota</taxon>
        <taxon>Agaricomycotina</taxon>
        <taxon>Agaricomycetes</taxon>
        <taxon>Agaricomycetidae</taxon>
        <taxon>Boletales</taxon>
        <taxon>Coniophorineae</taxon>
        <taxon>Coniophoraceae</taxon>
        <taxon>Coniophora</taxon>
    </lineage>
</organism>
<dbReference type="KEGG" id="cput:CONPUDRAFT_168802"/>
<proteinExistence type="predicted"/>
<accession>A0A5M3MAW8</accession>
<dbReference type="AlphaFoldDB" id="A0A5M3MAW8"/>
<name>A0A5M3MAW8_CONPW</name>
<evidence type="ECO:0000313" key="1">
    <source>
        <dbReference type="EMBL" id="EIW76223.1"/>
    </source>
</evidence>